<dbReference type="CDD" id="cd00093">
    <property type="entry name" value="HTH_XRE"/>
    <property type="match status" value="1"/>
</dbReference>
<dbReference type="RefSeq" id="WP_155554549.1">
    <property type="nucleotide sequence ID" value="NZ_BMJD01000012.1"/>
</dbReference>
<accession>A0A9W5TX55</accession>
<organism evidence="2 3">
    <name type="scientific">Lentibacillus populi</name>
    <dbReference type="NCBI Taxonomy" id="1827502"/>
    <lineage>
        <taxon>Bacteria</taxon>
        <taxon>Bacillati</taxon>
        <taxon>Bacillota</taxon>
        <taxon>Bacilli</taxon>
        <taxon>Bacillales</taxon>
        <taxon>Bacillaceae</taxon>
        <taxon>Lentibacillus</taxon>
    </lineage>
</organism>
<dbReference type="InterPro" id="IPR010982">
    <property type="entry name" value="Lambda_DNA-bd_dom_sf"/>
</dbReference>
<evidence type="ECO:0000313" key="2">
    <source>
        <dbReference type="EMBL" id="GGB41402.1"/>
    </source>
</evidence>
<reference evidence="2" key="1">
    <citation type="journal article" date="2014" name="Int. J. Syst. Evol. Microbiol.">
        <title>Complete genome sequence of Corynebacterium casei LMG S-19264T (=DSM 44701T), isolated from a smear-ripened cheese.</title>
        <authorList>
            <consortium name="US DOE Joint Genome Institute (JGI-PGF)"/>
            <person name="Walter F."/>
            <person name="Albersmeier A."/>
            <person name="Kalinowski J."/>
            <person name="Ruckert C."/>
        </authorList>
    </citation>
    <scope>NUCLEOTIDE SEQUENCE</scope>
    <source>
        <strain evidence="2">CGMCC 1.15454</strain>
    </source>
</reference>
<sequence>MKYGAILKACRTRSGLSQEELAHKLFINQSDVSKYENGTKEPSMSLFQAWAVNTQTSEVLVAFICGMDGMSILQNIASLVGLGTVWIGGLTCFF</sequence>
<dbReference type="InterPro" id="IPR001387">
    <property type="entry name" value="Cro/C1-type_HTH"/>
</dbReference>
<dbReference type="Proteomes" id="UP000621492">
    <property type="component" value="Unassembled WGS sequence"/>
</dbReference>
<protein>
    <recommendedName>
        <fullName evidence="1">HTH cro/C1-type domain-containing protein</fullName>
    </recommendedName>
</protein>
<dbReference type="Gene3D" id="1.10.260.40">
    <property type="entry name" value="lambda repressor-like DNA-binding domains"/>
    <property type="match status" value="1"/>
</dbReference>
<dbReference type="EMBL" id="BMJD01000012">
    <property type="protein sequence ID" value="GGB41402.1"/>
    <property type="molecule type" value="Genomic_DNA"/>
</dbReference>
<keyword evidence="3" id="KW-1185">Reference proteome</keyword>
<dbReference type="PROSITE" id="PS50943">
    <property type="entry name" value="HTH_CROC1"/>
    <property type="match status" value="1"/>
</dbReference>
<dbReference type="AlphaFoldDB" id="A0A9W5TX55"/>
<reference evidence="2" key="2">
    <citation type="submission" date="2020-09" db="EMBL/GenBank/DDBJ databases">
        <authorList>
            <person name="Sun Q."/>
            <person name="Zhou Y."/>
        </authorList>
    </citation>
    <scope>NUCLEOTIDE SEQUENCE</scope>
    <source>
        <strain evidence="2">CGMCC 1.15454</strain>
    </source>
</reference>
<evidence type="ECO:0000259" key="1">
    <source>
        <dbReference type="PROSITE" id="PS50943"/>
    </source>
</evidence>
<dbReference type="SMART" id="SM00530">
    <property type="entry name" value="HTH_XRE"/>
    <property type="match status" value="1"/>
</dbReference>
<evidence type="ECO:0000313" key="3">
    <source>
        <dbReference type="Proteomes" id="UP000621492"/>
    </source>
</evidence>
<gene>
    <name evidence="2" type="ORF">GCM10011409_18660</name>
</gene>
<dbReference type="Pfam" id="PF01381">
    <property type="entry name" value="HTH_3"/>
    <property type="match status" value="1"/>
</dbReference>
<feature type="domain" description="HTH cro/C1-type" evidence="1">
    <location>
        <begin position="7"/>
        <end position="61"/>
    </location>
</feature>
<dbReference type="SUPFAM" id="SSF47413">
    <property type="entry name" value="lambda repressor-like DNA-binding domains"/>
    <property type="match status" value="1"/>
</dbReference>
<name>A0A9W5TX55_9BACI</name>
<comment type="caution">
    <text evidence="2">The sequence shown here is derived from an EMBL/GenBank/DDBJ whole genome shotgun (WGS) entry which is preliminary data.</text>
</comment>
<proteinExistence type="predicted"/>
<dbReference type="GO" id="GO:0003677">
    <property type="term" value="F:DNA binding"/>
    <property type="evidence" value="ECO:0007669"/>
    <property type="project" value="InterPro"/>
</dbReference>